<evidence type="ECO:0000313" key="2">
    <source>
        <dbReference type="Proteomes" id="UP001060215"/>
    </source>
</evidence>
<evidence type="ECO:0000313" key="1">
    <source>
        <dbReference type="EMBL" id="KAI8003508.1"/>
    </source>
</evidence>
<reference evidence="1 2" key="1">
    <citation type="journal article" date="2022" name="Plant J.">
        <title>Chromosome-level genome of Camellia lanceoleosa provides a valuable resource for understanding genome evolution and self-incompatibility.</title>
        <authorList>
            <person name="Gong W."/>
            <person name="Xiao S."/>
            <person name="Wang L."/>
            <person name="Liao Z."/>
            <person name="Chang Y."/>
            <person name="Mo W."/>
            <person name="Hu G."/>
            <person name="Li W."/>
            <person name="Zhao G."/>
            <person name="Zhu H."/>
            <person name="Hu X."/>
            <person name="Ji K."/>
            <person name="Xiang X."/>
            <person name="Song Q."/>
            <person name="Yuan D."/>
            <person name="Jin S."/>
            <person name="Zhang L."/>
        </authorList>
    </citation>
    <scope>NUCLEOTIDE SEQUENCE [LARGE SCALE GENOMIC DNA]</scope>
    <source>
        <strain evidence="1">SQ_2022a</strain>
    </source>
</reference>
<dbReference type="Proteomes" id="UP001060215">
    <property type="component" value="Chromosome 9"/>
</dbReference>
<protein>
    <submittedName>
        <fullName evidence="1">Uncharacterized protein</fullName>
    </submittedName>
</protein>
<keyword evidence="2" id="KW-1185">Reference proteome</keyword>
<dbReference type="EMBL" id="CM045766">
    <property type="protein sequence ID" value="KAI8003508.1"/>
    <property type="molecule type" value="Genomic_DNA"/>
</dbReference>
<organism evidence="1 2">
    <name type="scientific">Camellia lanceoleosa</name>
    <dbReference type="NCBI Taxonomy" id="1840588"/>
    <lineage>
        <taxon>Eukaryota</taxon>
        <taxon>Viridiplantae</taxon>
        <taxon>Streptophyta</taxon>
        <taxon>Embryophyta</taxon>
        <taxon>Tracheophyta</taxon>
        <taxon>Spermatophyta</taxon>
        <taxon>Magnoliopsida</taxon>
        <taxon>eudicotyledons</taxon>
        <taxon>Gunneridae</taxon>
        <taxon>Pentapetalae</taxon>
        <taxon>asterids</taxon>
        <taxon>Ericales</taxon>
        <taxon>Theaceae</taxon>
        <taxon>Camellia</taxon>
    </lineage>
</organism>
<sequence length="71" mass="7774">MMLFDDIRNWVDYSGSSMRQILLVSGWPLQKSSDLVSGELEGGCRWGTTLDLSVHSSPATPAMNQSLESPS</sequence>
<accession>A0ACC0GSL6</accession>
<name>A0ACC0GSL6_9ERIC</name>
<proteinExistence type="predicted"/>
<comment type="caution">
    <text evidence="1">The sequence shown here is derived from an EMBL/GenBank/DDBJ whole genome shotgun (WGS) entry which is preliminary data.</text>
</comment>
<gene>
    <name evidence="1" type="ORF">LOK49_LG08G01545</name>
</gene>